<evidence type="ECO:0000256" key="2">
    <source>
        <dbReference type="ARBA" id="ARBA00009142"/>
    </source>
</evidence>
<reference evidence="9 10" key="1">
    <citation type="submission" date="2020-07" db="EMBL/GenBank/DDBJ databases">
        <title>Draft genome and description of Corynebacterium haemomassiliense strain Marseile-Q3615 sp. nov.</title>
        <authorList>
            <person name="Boxberger M."/>
            <person name="La Scola B."/>
        </authorList>
    </citation>
    <scope>NUCLEOTIDE SEQUENCE [LARGE SCALE GENOMIC DNA]</scope>
    <source>
        <strain evidence="9 10">Marseille-Q3615</strain>
    </source>
</reference>
<feature type="transmembrane region" description="Helical" evidence="8">
    <location>
        <begin position="70"/>
        <end position="89"/>
    </location>
</feature>
<feature type="transmembrane region" description="Helical" evidence="8">
    <location>
        <begin position="226"/>
        <end position="244"/>
    </location>
</feature>
<evidence type="ECO:0000313" key="9">
    <source>
        <dbReference type="EMBL" id="MBA5243600.1"/>
    </source>
</evidence>
<evidence type="ECO:0000256" key="8">
    <source>
        <dbReference type="RuleBase" id="RU363041"/>
    </source>
</evidence>
<keyword evidence="4 8" id="KW-1003">Cell membrane</keyword>
<dbReference type="Proteomes" id="UP000523682">
    <property type="component" value="Unassembled WGS sequence"/>
</dbReference>
<dbReference type="RefSeq" id="WP_181888331.1">
    <property type="nucleotide sequence ID" value="NZ_CP170998.1"/>
</dbReference>
<evidence type="ECO:0000256" key="5">
    <source>
        <dbReference type="ARBA" id="ARBA00022692"/>
    </source>
</evidence>
<sequence length="245" mass="24547">MLVALGVGVAVAVGACLQRISGMGVGLIAAPVLSLLLGPVDGILLVNLLAVINAATNTWGMRADVDWKKFAPIALALVFGVVPGTWVVANAPTNVLLVLVGALLLLALSVVTLGKRYVPRVEGVVPAAASGVIGGFMNTLAGVAGPAITVYAEAARWPQRVYAATLQPIFLVAGTLSFTVKVVAGAADVTGIEPALWVATLAALAVGIGAGKRLAPRVPSTTAHKIALGLAFAGGVTALVRGLLT</sequence>
<keyword evidence="10" id="KW-1185">Reference proteome</keyword>
<dbReference type="InterPro" id="IPR002781">
    <property type="entry name" value="TM_pro_TauE-like"/>
</dbReference>
<keyword evidence="7 8" id="KW-0472">Membrane</keyword>
<proteinExistence type="inferred from homology"/>
<name>A0A7W2E9G6_9CORY</name>
<evidence type="ECO:0000256" key="4">
    <source>
        <dbReference type="ARBA" id="ARBA00022475"/>
    </source>
</evidence>
<organism evidence="9 10">
    <name type="scientific">Corynebacterium haemomassiliense</name>
    <dbReference type="NCBI Taxonomy" id="2754726"/>
    <lineage>
        <taxon>Bacteria</taxon>
        <taxon>Bacillati</taxon>
        <taxon>Actinomycetota</taxon>
        <taxon>Actinomycetes</taxon>
        <taxon>Mycobacteriales</taxon>
        <taxon>Corynebacteriaceae</taxon>
        <taxon>Corynebacterium</taxon>
    </lineage>
</organism>
<feature type="transmembrane region" description="Helical" evidence="8">
    <location>
        <begin position="95"/>
        <end position="113"/>
    </location>
</feature>
<keyword evidence="6 8" id="KW-1133">Transmembrane helix</keyword>
<accession>A0A7W2E9G6</accession>
<evidence type="ECO:0000256" key="3">
    <source>
        <dbReference type="ARBA" id="ARBA00022448"/>
    </source>
</evidence>
<dbReference type="EMBL" id="JACDTZ010000001">
    <property type="protein sequence ID" value="MBA5243600.1"/>
    <property type="molecule type" value="Genomic_DNA"/>
</dbReference>
<evidence type="ECO:0000256" key="7">
    <source>
        <dbReference type="ARBA" id="ARBA00023136"/>
    </source>
</evidence>
<feature type="transmembrane region" description="Helical" evidence="8">
    <location>
        <begin position="161"/>
        <end position="183"/>
    </location>
</feature>
<evidence type="ECO:0000313" key="10">
    <source>
        <dbReference type="Proteomes" id="UP000523682"/>
    </source>
</evidence>
<dbReference type="Pfam" id="PF01925">
    <property type="entry name" value="TauE"/>
    <property type="match status" value="1"/>
</dbReference>
<protein>
    <recommendedName>
        <fullName evidence="8">Probable membrane transporter protein</fullName>
    </recommendedName>
</protein>
<dbReference type="PANTHER" id="PTHR30269">
    <property type="entry name" value="TRANSMEMBRANE PROTEIN YFCA"/>
    <property type="match status" value="1"/>
</dbReference>
<comment type="similarity">
    <text evidence="2 8">Belongs to the 4-toluene sulfonate uptake permease (TSUP) (TC 2.A.102) family.</text>
</comment>
<feature type="transmembrane region" description="Helical" evidence="8">
    <location>
        <begin position="125"/>
        <end position="149"/>
    </location>
</feature>
<dbReference type="InterPro" id="IPR052017">
    <property type="entry name" value="TSUP"/>
</dbReference>
<comment type="caution">
    <text evidence="9">The sequence shown here is derived from an EMBL/GenBank/DDBJ whole genome shotgun (WGS) entry which is preliminary data.</text>
</comment>
<feature type="transmembrane region" description="Helical" evidence="8">
    <location>
        <begin position="195"/>
        <end position="214"/>
    </location>
</feature>
<dbReference type="GO" id="GO:0005886">
    <property type="term" value="C:plasma membrane"/>
    <property type="evidence" value="ECO:0007669"/>
    <property type="project" value="UniProtKB-SubCell"/>
</dbReference>
<evidence type="ECO:0000256" key="1">
    <source>
        <dbReference type="ARBA" id="ARBA00004651"/>
    </source>
</evidence>
<feature type="transmembrane region" description="Helical" evidence="8">
    <location>
        <begin position="28"/>
        <end position="50"/>
    </location>
</feature>
<dbReference type="AlphaFoldDB" id="A0A7W2E9G6"/>
<dbReference type="PANTHER" id="PTHR30269:SF37">
    <property type="entry name" value="MEMBRANE TRANSPORTER PROTEIN"/>
    <property type="match status" value="1"/>
</dbReference>
<keyword evidence="3" id="KW-0813">Transport</keyword>
<gene>
    <name evidence="9" type="ORF">H0193_01995</name>
</gene>
<comment type="subcellular location">
    <subcellularLocation>
        <location evidence="1 8">Cell membrane</location>
        <topology evidence="1 8">Multi-pass membrane protein</topology>
    </subcellularLocation>
</comment>
<keyword evidence="5 8" id="KW-0812">Transmembrane</keyword>
<evidence type="ECO:0000256" key="6">
    <source>
        <dbReference type="ARBA" id="ARBA00022989"/>
    </source>
</evidence>